<dbReference type="AlphaFoldDB" id="A0A2G5UNJ3"/>
<gene>
    <name evidence="1" type="primary">Cnig_chr_III.g8614</name>
    <name evidence="1" type="ORF">B9Z55_008614</name>
</gene>
<name>A0A2G5UNJ3_9PELO</name>
<evidence type="ECO:0000313" key="2">
    <source>
        <dbReference type="Proteomes" id="UP000230233"/>
    </source>
</evidence>
<evidence type="ECO:0000313" key="1">
    <source>
        <dbReference type="EMBL" id="PIC41078.1"/>
    </source>
</evidence>
<reference evidence="2" key="1">
    <citation type="submission" date="2017-10" db="EMBL/GenBank/DDBJ databases">
        <title>Rapid genome shrinkage in a self-fertile nematode reveals novel sperm competition proteins.</title>
        <authorList>
            <person name="Yin D."/>
            <person name="Schwarz E.M."/>
            <person name="Thomas C.G."/>
            <person name="Felde R.L."/>
            <person name="Korf I.F."/>
            <person name="Cutter A.D."/>
            <person name="Schartner C.M."/>
            <person name="Ralston E.J."/>
            <person name="Meyer B.J."/>
            <person name="Haag E.S."/>
        </authorList>
    </citation>
    <scope>NUCLEOTIDE SEQUENCE [LARGE SCALE GENOMIC DNA]</scope>
    <source>
        <strain evidence="2">JU1422</strain>
    </source>
</reference>
<organism evidence="1 2">
    <name type="scientific">Caenorhabditis nigoni</name>
    <dbReference type="NCBI Taxonomy" id="1611254"/>
    <lineage>
        <taxon>Eukaryota</taxon>
        <taxon>Metazoa</taxon>
        <taxon>Ecdysozoa</taxon>
        <taxon>Nematoda</taxon>
        <taxon>Chromadorea</taxon>
        <taxon>Rhabditida</taxon>
        <taxon>Rhabditina</taxon>
        <taxon>Rhabditomorpha</taxon>
        <taxon>Rhabditoidea</taxon>
        <taxon>Rhabditidae</taxon>
        <taxon>Peloderinae</taxon>
        <taxon>Caenorhabditis</taxon>
    </lineage>
</organism>
<accession>A0A2G5UNJ3</accession>
<proteinExistence type="predicted"/>
<comment type="caution">
    <text evidence="1">The sequence shown here is derived from an EMBL/GenBank/DDBJ whole genome shotgun (WGS) entry which is preliminary data.</text>
</comment>
<keyword evidence="2" id="KW-1185">Reference proteome</keyword>
<dbReference type="EMBL" id="PDUG01000003">
    <property type="protein sequence ID" value="PIC41078.1"/>
    <property type="molecule type" value="Genomic_DNA"/>
</dbReference>
<protein>
    <submittedName>
        <fullName evidence="1">Uncharacterized protein</fullName>
    </submittedName>
</protein>
<sequence length="68" mass="7971">MFSNVFRLSYSSMRTENKIFYTLSKAKFNFLSNKLIFNVLRQFSPKLYSSLYISHSLSLPSPPPLIFL</sequence>
<dbReference type="Proteomes" id="UP000230233">
    <property type="component" value="Chromosome III"/>
</dbReference>